<evidence type="ECO:0000256" key="4">
    <source>
        <dbReference type="ARBA" id="ARBA00022679"/>
    </source>
</evidence>
<evidence type="ECO:0000256" key="5">
    <source>
        <dbReference type="ARBA" id="ARBA00022692"/>
    </source>
</evidence>
<comment type="pathway">
    <text evidence="9">Protein modification; lipoprotein biosynthesis (N-acyl transfer).</text>
</comment>
<dbReference type="OrthoDB" id="9804277at2"/>
<dbReference type="GO" id="GO:0005886">
    <property type="term" value="C:plasma membrane"/>
    <property type="evidence" value="ECO:0007669"/>
    <property type="project" value="UniProtKB-SubCell"/>
</dbReference>
<protein>
    <recommendedName>
        <fullName evidence="9">Apolipoprotein N-acyltransferase</fullName>
        <shortName evidence="9">ALP N-acyltransferase</shortName>
        <ecNumber evidence="9">2.3.1.269</ecNumber>
    </recommendedName>
</protein>
<dbReference type="EC" id="2.3.1.269" evidence="9"/>
<comment type="subcellular location">
    <subcellularLocation>
        <location evidence="1 9">Cell membrane</location>
        <topology evidence="1 9">Multi-pass membrane protein</topology>
    </subcellularLocation>
</comment>
<dbReference type="Gene3D" id="3.60.110.10">
    <property type="entry name" value="Carbon-nitrogen hydrolase"/>
    <property type="match status" value="1"/>
</dbReference>
<proteinExistence type="inferred from homology"/>
<dbReference type="GO" id="GO:0016410">
    <property type="term" value="F:N-acyltransferase activity"/>
    <property type="evidence" value="ECO:0007669"/>
    <property type="project" value="UniProtKB-UniRule"/>
</dbReference>
<keyword evidence="3 9" id="KW-1003">Cell membrane</keyword>
<evidence type="ECO:0000313" key="11">
    <source>
        <dbReference type="EMBL" id="SFW12250.1"/>
    </source>
</evidence>
<evidence type="ECO:0000256" key="9">
    <source>
        <dbReference type="HAMAP-Rule" id="MF_01148"/>
    </source>
</evidence>
<dbReference type="InterPro" id="IPR045378">
    <property type="entry name" value="LNT_N"/>
</dbReference>
<dbReference type="InterPro" id="IPR036526">
    <property type="entry name" value="C-N_Hydrolase_sf"/>
</dbReference>
<dbReference type="PANTHER" id="PTHR38686:SF1">
    <property type="entry name" value="APOLIPOPROTEIN N-ACYLTRANSFERASE"/>
    <property type="match status" value="1"/>
</dbReference>
<evidence type="ECO:0000313" key="12">
    <source>
        <dbReference type="Proteomes" id="UP000182248"/>
    </source>
</evidence>
<comment type="similarity">
    <text evidence="2 9">Belongs to the CN hydrolase family. Apolipoprotein N-acyltransferase subfamily.</text>
</comment>
<keyword evidence="12" id="KW-1185">Reference proteome</keyword>
<keyword evidence="6 9" id="KW-1133">Transmembrane helix</keyword>
<dbReference type="CDD" id="cd07571">
    <property type="entry name" value="ALP_N-acyl_transferase"/>
    <property type="match status" value="1"/>
</dbReference>
<evidence type="ECO:0000256" key="6">
    <source>
        <dbReference type="ARBA" id="ARBA00022989"/>
    </source>
</evidence>
<dbReference type="GO" id="GO:0042158">
    <property type="term" value="P:lipoprotein biosynthetic process"/>
    <property type="evidence" value="ECO:0007669"/>
    <property type="project" value="UniProtKB-UniRule"/>
</dbReference>
<dbReference type="NCBIfam" id="TIGR00546">
    <property type="entry name" value="lnt"/>
    <property type="match status" value="1"/>
</dbReference>
<dbReference type="UniPathway" id="UPA00666"/>
<dbReference type="Pfam" id="PF00795">
    <property type="entry name" value="CN_hydrolase"/>
    <property type="match status" value="1"/>
</dbReference>
<comment type="function">
    <text evidence="9">Catalyzes the phospholipid dependent N-acylation of the N-terminal cysteine of apolipoprotein, the last step in lipoprotein maturation.</text>
</comment>
<feature type="transmembrane region" description="Helical" evidence="9">
    <location>
        <begin position="505"/>
        <end position="523"/>
    </location>
</feature>
<dbReference type="InterPro" id="IPR004563">
    <property type="entry name" value="Apolipo_AcylTrfase"/>
</dbReference>
<dbReference type="RefSeq" id="WP_072315342.1">
    <property type="nucleotide sequence ID" value="NZ_FPJE01000001.1"/>
</dbReference>
<evidence type="ECO:0000256" key="7">
    <source>
        <dbReference type="ARBA" id="ARBA00023136"/>
    </source>
</evidence>
<dbReference type="STRING" id="1150368.SAMN02927921_00099"/>
<feature type="transmembrane region" description="Helical" evidence="9">
    <location>
        <begin position="192"/>
        <end position="213"/>
    </location>
</feature>
<keyword evidence="7 9" id="KW-0472">Membrane</keyword>
<comment type="catalytic activity">
    <reaction evidence="9">
        <text>N-terminal S-1,2-diacyl-sn-glyceryl-L-cysteinyl-[lipoprotein] + a glycerophospholipid = N-acyl-S-1,2-diacyl-sn-glyceryl-L-cysteinyl-[lipoprotein] + a 2-acyl-sn-glycero-3-phospholipid + H(+)</text>
        <dbReference type="Rhea" id="RHEA:48228"/>
        <dbReference type="Rhea" id="RHEA-COMP:14681"/>
        <dbReference type="Rhea" id="RHEA-COMP:14684"/>
        <dbReference type="ChEBI" id="CHEBI:15378"/>
        <dbReference type="ChEBI" id="CHEBI:136912"/>
        <dbReference type="ChEBI" id="CHEBI:140656"/>
        <dbReference type="ChEBI" id="CHEBI:140657"/>
        <dbReference type="ChEBI" id="CHEBI:140660"/>
        <dbReference type="EC" id="2.3.1.269"/>
    </reaction>
</comment>
<dbReference type="PROSITE" id="PS50263">
    <property type="entry name" value="CN_HYDROLASE"/>
    <property type="match status" value="1"/>
</dbReference>
<dbReference type="AlphaFoldDB" id="A0A1K1LMZ4"/>
<keyword evidence="8 9" id="KW-0012">Acyltransferase</keyword>
<feature type="transmembrane region" description="Helical" evidence="9">
    <location>
        <begin position="55"/>
        <end position="75"/>
    </location>
</feature>
<evidence type="ECO:0000256" key="3">
    <source>
        <dbReference type="ARBA" id="ARBA00022475"/>
    </source>
</evidence>
<dbReference type="SUPFAM" id="SSF56317">
    <property type="entry name" value="Carbon-nitrogen hydrolase"/>
    <property type="match status" value="1"/>
</dbReference>
<dbReference type="InterPro" id="IPR003010">
    <property type="entry name" value="C-N_Hydrolase"/>
</dbReference>
<gene>
    <name evidence="9" type="primary">lnt</name>
    <name evidence="11" type="ORF">SAMN02927921_00099</name>
</gene>
<name>A0A1K1LMZ4_9FLAO</name>
<keyword evidence="4 9" id="KW-0808">Transferase</keyword>
<evidence type="ECO:0000256" key="2">
    <source>
        <dbReference type="ARBA" id="ARBA00010065"/>
    </source>
</evidence>
<keyword evidence="11" id="KW-0449">Lipoprotein</keyword>
<feature type="transmembrane region" description="Helical" evidence="9">
    <location>
        <begin position="6"/>
        <end position="34"/>
    </location>
</feature>
<evidence type="ECO:0000256" key="8">
    <source>
        <dbReference type="ARBA" id="ARBA00023315"/>
    </source>
</evidence>
<keyword evidence="5 9" id="KW-0812">Transmembrane</keyword>
<dbReference type="PANTHER" id="PTHR38686">
    <property type="entry name" value="APOLIPOPROTEIN N-ACYLTRANSFERASE"/>
    <property type="match status" value="1"/>
</dbReference>
<sequence length="530" mass="59810">MTKNNLVLALCSGLLLAAGWPVYGIPLLLFTAFVPLLLAEKNIRMSGKPRKGQKVFGHAYLTFLVWNSITTWWIWYSTPFGMTFAIVVNSLLMTLVFWMYHLVARKLPPKIHLVFLPALWMAFEKFHLNWDFSWPWLNLGNGFSEYPAWIQWYEYTGTFGGSLWIWIVNIGIFLTVGGYLQSRDKKRLTRGIAGNVLVIAIPVIISLFLYSSYKEPENKAEVVLLQPNVDPYSEKYELRNKTTATNMVRMAEAVVDENTDYLIAPETTLSEGVNIDGFGRSQGKMILQQFAVKHPRLQIITGADFYRRYTGPEHPTPTANKIRGGGWYDAYNAAVQINKTDSLQFYIKSKLVVGVEHFPFRSILEPVLGNIMIDLGGSISSRAVQDERSVFTSESGEAAPVICYESIYGEFVTGYIHKGADFLAIITNDGWWSNSQGHKQHLSYARLRAIETRRSVARSANTGISAFINPRGDILQTLAYDTRGTLRGEIAMNEKLTFYVKYGDYIARLGVMIAGLILLFALGKKKPQAL</sequence>
<evidence type="ECO:0000259" key="10">
    <source>
        <dbReference type="PROSITE" id="PS50263"/>
    </source>
</evidence>
<reference evidence="11 12" key="1">
    <citation type="submission" date="2016-11" db="EMBL/GenBank/DDBJ databases">
        <authorList>
            <person name="Jaros S."/>
            <person name="Januszkiewicz K."/>
            <person name="Wedrychowicz H."/>
        </authorList>
    </citation>
    <scope>NUCLEOTIDE SEQUENCE [LARGE SCALE GENOMIC DNA]</scope>
    <source>
        <strain evidence="11 12">CGMCC 1.12145</strain>
    </source>
</reference>
<accession>A0A1K1LMZ4</accession>
<dbReference type="EMBL" id="FPJE01000001">
    <property type="protein sequence ID" value="SFW12250.1"/>
    <property type="molecule type" value="Genomic_DNA"/>
</dbReference>
<feature type="transmembrane region" description="Helical" evidence="9">
    <location>
        <begin position="81"/>
        <end position="100"/>
    </location>
</feature>
<dbReference type="Pfam" id="PF20154">
    <property type="entry name" value="LNT_N"/>
    <property type="match status" value="1"/>
</dbReference>
<organism evidence="11 12">
    <name type="scientific">Sinomicrobium oceani</name>
    <dbReference type="NCBI Taxonomy" id="1150368"/>
    <lineage>
        <taxon>Bacteria</taxon>
        <taxon>Pseudomonadati</taxon>
        <taxon>Bacteroidota</taxon>
        <taxon>Flavobacteriia</taxon>
        <taxon>Flavobacteriales</taxon>
        <taxon>Flavobacteriaceae</taxon>
        <taxon>Sinomicrobium</taxon>
    </lineage>
</organism>
<feature type="transmembrane region" description="Helical" evidence="9">
    <location>
        <begin position="163"/>
        <end position="180"/>
    </location>
</feature>
<dbReference type="HAMAP" id="MF_01148">
    <property type="entry name" value="Lnt"/>
    <property type="match status" value="1"/>
</dbReference>
<dbReference type="Proteomes" id="UP000182248">
    <property type="component" value="Unassembled WGS sequence"/>
</dbReference>
<feature type="domain" description="CN hydrolase" evidence="10">
    <location>
        <begin position="225"/>
        <end position="492"/>
    </location>
</feature>
<evidence type="ECO:0000256" key="1">
    <source>
        <dbReference type="ARBA" id="ARBA00004651"/>
    </source>
</evidence>